<dbReference type="InterPro" id="IPR035087">
    <property type="entry name" value="MatP_N"/>
</dbReference>
<feature type="domain" description="MatP N-terminal" evidence="1">
    <location>
        <begin position="7"/>
        <end position="87"/>
    </location>
</feature>
<evidence type="ECO:0000259" key="1">
    <source>
        <dbReference type="Pfam" id="PF06303"/>
    </source>
</evidence>
<keyword evidence="4" id="KW-1185">Reference proteome</keyword>
<name>A0A3A1YB16_9GAMM</name>
<proteinExistence type="predicted"/>
<feature type="domain" description="MatP C-terminal ribbon-helix-helix" evidence="2">
    <location>
        <begin position="96"/>
        <end position="132"/>
    </location>
</feature>
<evidence type="ECO:0000313" key="3">
    <source>
        <dbReference type="EMBL" id="RIY33307.1"/>
    </source>
</evidence>
<dbReference type="Gene3D" id="1.20.1270.380">
    <property type="entry name" value="MatP, N-terminal domain"/>
    <property type="match status" value="1"/>
</dbReference>
<dbReference type="Pfam" id="PF17414">
    <property type="entry name" value="MatP_C"/>
    <property type="match status" value="1"/>
</dbReference>
<reference evidence="3 4" key="1">
    <citation type="submission" date="2017-08" db="EMBL/GenBank/DDBJ databases">
        <title>Reclassification of Bisgaard taxon 37 and 44.</title>
        <authorList>
            <person name="Christensen H."/>
        </authorList>
    </citation>
    <scope>NUCLEOTIDE SEQUENCE [LARGE SCALE GENOMIC DNA]</scope>
    <source>
        <strain evidence="3 4">B96_4</strain>
    </source>
</reference>
<dbReference type="InterPro" id="IPR038339">
    <property type="entry name" value="MatP_N_sf"/>
</dbReference>
<dbReference type="Proteomes" id="UP000266258">
    <property type="component" value="Unassembled WGS sequence"/>
</dbReference>
<protein>
    <submittedName>
        <fullName evidence="3">Uncharacterized protein</fullName>
    </submittedName>
</protein>
<sequence>MTKKYRKHQKLPIREAKWKWEYLHSKYLKGVNITKYIESEMVRTFSLDLINARENPEAIEAWVENHLNPALVKSLDMAVRARRKRNNDNENLIYAKKSIFLEFEAWEALSTYAKEHNVSLSEAILLLFKEKKN</sequence>
<dbReference type="EMBL" id="NRJH01000018">
    <property type="protein sequence ID" value="RIY33307.1"/>
    <property type="molecule type" value="Genomic_DNA"/>
</dbReference>
<comment type="caution">
    <text evidence="3">The sequence shown here is derived from an EMBL/GenBank/DDBJ whole genome shotgun (WGS) entry which is preliminary data.</text>
</comment>
<dbReference type="InterPro" id="IPR035375">
    <property type="entry name" value="MatP_C"/>
</dbReference>
<accession>A0A3A1YB16</accession>
<organism evidence="3 4">
    <name type="scientific">Psittacicella melopsittaci</name>
    <dbReference type="NCBI Taxonomy" id="2028576"/>
    <lineage>
        <taxon>Bacteria</taxon>
        <taxon>Pseudomonadati</taxon>
        <taxon>Pseudomonadota</taxon>
        <taxon>Gammaproteobacteria</taxon>
        <taxon>Pasteurellales</taxon>
        <taxon>Psittacicellaceae</taxon>
        <taxon>Psittacicella</taxon>
    </lineage>
</organism>
<evidence type="ECO:0000259" key="2">
    <source>
        <dbReference type="Pfam" id="PF17414"/>
    </source>
</evidence>
<dbReference type="AlphaFoldDB" id="A0A3A1YB16"/>
<evidence type="ECO:0000313" key="4">
    <source>
        <dbReference type="Proteomes" id="UP000266258"/>
    </source>
</evidence>
<dbReference type="Pfam" id="PF06303">
    <property type="entry name" value="MatP"/>
    <property type="match status" value="1"/>
</dbReference>
<dbReference type="RefSeq" id="WP_119496698.1">
    <property type="nucleotide sequence ID" value="NZ_NRJH01000018.1"/>
</dbReference>
<gene>
    <name evidence="3" type="ORF">CJP74_02455</name>
</gene>
<dbReference type="OrthoDB" id="5814691at2"/>